<comment type="subcellular location">
    <subcellularLocation>
        <location evidence="1 13">Golgi apparatus membrane</location>
        <topology evidence="1 13">Single-pass type II membrane protein</topology>
    </subcellularLocation>
</comment>
<dbReference type="GO" id="GO:0016266">
    <property type="term" value="P:protein O-linked glycosylation via N-acetyl-galactosamine"/>
    <property type="evidence" value="ECO:0007669"/>
    <property type="project" value="TreeGrafter"/>
</dbReference>
<dbReference type="GO" id="GO:0003827">
    <property type="term" value="F:alpha-1,3-mannosylglycoprotein 2-beta-N-acetylglucosaminyltransferase activity"/>
    <property type="evidence" value="ECO:0007669"/>
    <property type="project" value="UniProtKB-UniRule"/>
</dbReference>
<keyword evidence="4 13" id="KW-0328">Glycosyltransferase</keyword>
<comment type="caution">
    <text evidence="14">The sequence shown here is derived from an EMBL/GenBank/DDBJ whole genome shotgun (WGS) entry which is preliminary data.</text>
</comment>
<keyword evidence="9" id="KW-1133">Transmembrane helix</keyword>
<comment type="similarity">
    <text evidence="3 13">Belongs to the glycosyltransferase 13 family.</text>
</comment>
<keyword evidence="15" id="KW-1185">Reference proteome</keyword>
<evidence type="ECO:0000256" key="8">
    <source>
        <dbReference type="ARBA" id="ARBA00022968"/>
    </source>
</evidence>
<dbReference type="PANTHER" id="PTHR46396">
    <property type="entry name" value="PROTEIN O-LINKED-MANNOSE BETA-1,2-N-ACETYLGLUCOSAMINYLTRANSFERASE 1"/>
    <property type="match status" value="1"/>
</dbReference>
<evidence type="ECO:0000256" key="2">
    <source>
        <dbReference type="ARBA" id="ARBA00004922"/>
    </source>
</evidence>
<dbReference type="InterPro" id="IPR004139">
    <property type="entry name" value="Glyco_trans_13"/>
</dbReference>
<evidence type="ECO:0000313" key="15">
    <source>
        <dbReference type="Proteomes" id="UP000593567"/>
    </source>
</evidence>
<protein>
    <recommendedName>
        <fullName evidence="13">Alpha-1,3-mannosyl-glycoprotein 2-beta-N-acetylglucosaminyltransferase</fullName>
        <shortName evidence="13">GNT-I</shortName>
        <shortName evidence="13">GlcNAc-T I</shortName>
        <ecNumber evidence="13">2.4.1.101</ecNumber>
    </recommendedName>
    <alternativeName>
        <fullName evidence="13">N-glycosyl-oligosaccharide-glycoprotein N-acetylglucosaminyltransferase I</fullName>
    </alternativeName>
</protein>
<dbReference type="InterPro" id="IPR052463">
    <property type="entry name" value="O-linked_mannose_GnT"/>
</dbReference>
<accession>A0A7J7JXI4</accession>
<dbReference type="GO" id="GO:0000139">
    <property type="term" value="C:Golgi membrane"/>
    <property type="evidence" value="ECO:0007669"/>
    <property type="project" value="UniProtKB-SubCell"/>
</dbReference>
<evidence type="ECO:0000256" key="5">
    <source>
        <dbReference type="ARBA" id="ARBA00022679"/>
    </source>
</evidence>
<evidence type="ECO:0000256" key="11">
    <source>
        <dbReference type="ARBA" id="ARBA00023136"/>
    </source>
</evidence>
<evidence type="ECO:0000256" key="7">
    <source>
        <dbReference type="ARBA" id="ARBA00022723"/>
    </source>
</evidence>
<dbReference type="GO" id="GO:0030145">
    <property type="term" value="F:manganese ion binding"/>
    <property type="evidence" value="ECO:0007669"/>
    <property type="project" value="UniProtKB-UniRule"/>
</dbReference>
<dbReference type="AlphaFoldDB" id="A0A7J7JXI4"/>
<dbReference type="GO" id="GO:0047223">
    <property type="term" value="F:beta-1,3-galactosyl-O-glycosyl-glycoprotein beta-1,3-N-acetylglucosaminyltransferase activity"/>
    <property type="evidence" value="ECO:0007669"/>
    <property type="project" value="TreeGrafter"/>
</dbReference>
<evidence type="ECO:0000256" key="13">
    <source>
        <dbReference type="RuleBase" id="RU368119"/>
    </source>
</evidence>
<comment type="catalytic activity">
    <reaction evidence="13">
        <text>N(4)-(alpha-D-Man-(1-&gt;3)-[alpha-D-Man-(1-&gt;3)-[alpha-D-Man-(1-&gt;6)]-alpha-D-Man-(1-&gt;6)]-beta-D-Man-(1-&gt;4)-beta-D-GlcNAc-(1-&gt;4)-beta-D-GlcNAc)-L-asparaginyl-[protein] (N-glucan mannose isomer 5A1,2) + UDP-N-acetyl-alpha-D-glucosamine = N(4)-{beta-D-GlcNAc-(1-&gt;2)-alpha-D-Man-(1-&gt;3)-[alpha-D-Man-(1-&gt;3)-[alpha-D-Man-(1-&gt;6)]-alpha-D-Man-(1-&gt;6)]-beta-D-Man-(1-&gt;4)-beta-D-GlcNAc-(1-&gt;4)-beta-D-GlcNAc}-L-asparaginyl-[protein] + UDP + H(+)</text>
        <dbReference type="Rhea" id="RHEA:11456"/>
        <dbReference type="Rhea" id="RHEA-COMP:14367"/>
        <dbReference type="Rhea" id="RHEA-COMP:14368"/>
        <dbReference type="ChEBI" id="CHEBI:15378"/>
        <dbReference type="ChEBI" id="CHEBI:57705"/>
        <dbReference type="ChEBI" id="CHEBI:58223"/>
        <dbReference type="ChEBI" id="CHEBI:59087"/>
        <dbReference type="ChEBI" id="CHEBI:60625"/>
        <dbReference type="EC" id="2.4.1.101"/>
    </reaction>
</comment>
<keyword evidence="11" id="KW-0472">Membrane</keyword>
<proteinExistence type="inferred from homology"/>
<dbReference type="EMBL" id="VXIV02001640">
    <property type="protein sequence ID" value="KAF6031072.1"/>
    <property type="molecule type" value="Genomic_DNA"/>
</dbReference>
<dbReference type="Pfam" id="PF03071">
    <property type="entry name" value="GNT-I"/>
    <property type="match status" value="1"/>
</dbReference>
<evidence type="ECO:0000256" key="9">
    <source>
        <dbReference type="ARBA" id="ARBA00022989"/>
    </source>
</evidence>
<dbReference type="Gene3D" id="3.90.550.10">
    <property type="entry name" value="Spore Coat Polysaccharide Biosynthesis Protein SpsA, Chain A"/>
    <property type="match status" value="1"/>
</dbReference>
<keyword evidence="8 13" id="KW-0735">Signal-anchor</keyword>
<keyword evidence="10 13" id="KW-0333">Golgi apparatus</keyword>
<dbReference type="InterPro" id="IPR029044">
    <property type="entry name" value="Nucleotide-diphossugar_trans"/>
</dbReference>
<evidence type="ECO:0000313" key="14">
    <source>
        <dbReference type="EMBL" id="KAF6031072.1"/>
    </source>
</evidence>
<dbReference type="Proteomes" id="UP000593567">
    <property type="component" value="Unassembled WGS sequence"/>
</dbReference>
<organism evidence="14 15">
    <name type="scientific">Bugula neritina</name>
    <name type="common">Brown bryozoan</name>
    <name type="synonym">Sertularia neritina</name>
    <dbReference type="NCBI Taxonomy" id="10212"/>
    <lineage>
        <taxon>Eukaryota</taxon>
        <taxon>Metazoa</taxon>
        <taxon>Spiralia</taxon>
        <taxon>Lophotrochozoa</taxon>
        <taxon>Bryozoa</taxon>
        <taxon>Gymnolaemata</taxon>
        <taxon>Cheilostomatida</taxon>
        <taxon>Flustrina</taxon>
        <taxon>Buguloidea</taxon>
        <taxon>Bugulidae</taxon>
        <taxon>Bugula</taxon>
    </lineage>
</organism>
<comment type="cofactor">
    <cofactor evidence="13">
        <name>Mn(2+)</name>
        <dbReference type="ChEBI" id="CHEBI:29035"/>
    </cofactor>
    <text evidence="13">The cofactor is mostly bound to the substrate.</text>
</comment>
<comment type="function">
    <text evidence="13">Initiates complex N-linked carbohydrate formation. Essential for the conversion of high-mannose to hybrid and complex N-glycans.</text>
</comment>
<dbReference type="SUPFAM" id="SSF53448">
    <property type="entry name" value="Nucleotide-diphospho-sugar transferases"/>
    <property type="match status" value="1"/>
</dbReference>
<keyword evidence="7 13" id="KW-0479">Metal-binding</keyword>
<keyword evidence="5" id="KW-0808">Transferase</keyword>
<evidence type="ECO:0000256" key="3">
    <source>
        <dbReference type="ARBA" id="ARBA00006492"/>
    </source>
</evidence>
<evidence type="ECO:0000256" key="1">
    <source>
        <dbReference type="ARBA" id="ARBA00004323"/>
    </source>
</evidence>
<keyword evidence="12 13" id="KW-0464">Manganese</keyword>
<name>A0A7J7JXI4_BUGNE</name>
<dbReference type="OrthoDB" id="440755at2759"/>
<dbReference type="EC" id="2.4.1.101" evidence="13"/>
<evidence type="ECO:0000256" key="6">
    <source>
        <dbReference type="ARBA" id="ARBA00022692"/>
    </source>
</evidence>
<comment type="pathway">
    <text evidence="2 13">Protein modification; protein glycosylation.</text>
</comment>
<evidence type="ECO:0000256" key="12">
    <source>
        <dbReference type="ARBA" id="ARBA00023211"/>
    </source>
</evidence>
<reference evidence="14" key="1">
    <citation type="submission" date="2020-06" db="EMBL/GenBank/DDBJ databases">
        <title>Draft genome of Bugula neritina, a colonial animal packing powerful symbionts and potential medicines.</title>
        <authorList>
            <person name="Rayko M."/>
        </authorList>
    </citation>
    <scope>NUCLEOTIDE SEQUENCE [LARGE SCALE GENOMIC DNA]</scope>
    <source>
        <strain evidence="14">Kwan_BN1</strain>
    </source>
</reference>
<keyword evidence="6" id="KW-0812">Transmembrane</keyword>
<dbReference type="PANTHER" id="PTHR46396:SF2">
    <property type="entry name" value="ILEI_PANDER DOMAIN-CONTAINING PROTEIN"/>
    <property type="match status" value="1"/>
</dbReference>
<evidence type="ECO:0000256" key="4">
    <source>
        <dbReference type="ARBA" id="ARBA00022676"/>
    </source>
</evidence>
<sequence>MRTVLYFVGRKGLKVTPVQKISRPDSPKKFAPPINERFCLPMELSEATVEQITSKARTEFCAKHQSFADFCFVHHKTEPLIPATKLTSYDAISEVFEVPILVLGGVNNIAMSHTLQSLLKQPGLNTKKVYVAYSIMFGDDYKPFIELFGFQQVVVKPISRYVEFLTAALQQFWLLNSDATHAIVIDDEVVAKPGFMWYMGHALKAMKRDSQIGAASAWNPQGFETVASDPSAVHVVSLFPGQAFLISKTFYEVEIKDREQECCSQRSIQQWFQSGTQKQYKYIIPEISRAGYFSPTAYSAQTQPLSSLAMSMPRTAASMNLTEVPLLMDNVYNFDTVVTDNLKSAYYVTERDMTICRNSKGKGAVKLLAPFLPLDKHNIAVVYSQARADDYQSLKYLYSCFGLMYMDGISPYGIYNGVTTVSLGNKRVYLVGTSSAYYKQTAQSLNPYVASF</sequence>
<dbReference type="UniPathway" id="UPA00378"/>
<gene>
    <name evidence="14" type="ORF">EB796_010620</name>
</gene>
<evidence type="ECO:0000256" key="10">
    <source>
        <dbReference type="ARBA" id="ARBA00023034"/>
    </source>
</evidence>